<proteinExistence type="predicted"/>
<accession>A0ABR7LHI4</accession>
<dbReference type="Proteomes" id="UP000805614">
    <property type="component" value="Unassembled WGS sequence"/>
</dbReference>
<dbReference type="RefSeq" id="WP_187241230.1">
    <property type="nucleotide sequence ID" value="NZ_BAAAOK010000011.1"/>
</dbReference>
<evidence type="ECO:0000313" key="2">
    <source>
        <dbReference type="Proteomes" id="UP000805614"/>
    </source>
</evidence>
<comment type="caution">
    <text evidence="1">The sequence shown here is derived from an EMBL/GenBank/DDBJ whole genome shotgun (WGS) entry which is preliminary data.</text>
</comment>
<protein>
    <submittedName>
        <fullName evidence="1">Uncharacterized protein</fullName>
    </submittedName>
</protein>
<gene>
    <name evidence="1" type="ORF">HKK74_02100</name>
</gene>
<keyword evidence="2" id="KW-1185">Reference proteome</keyword>
<evidence type="ECO:0000313" key="1">
    <source>
        <dbReference type="EMBL" id="MBC6464297.1"/>
    </source>
</evidence>
<organism evidence="1 2">
    <name type="scientific">Actinomadura alba</name>
    <dbReference type="NCBI Taxonomy" id="406431"/>
    <lineage>
        <taxon>Bacteria</taxon>
        <taxon>Bacillati</taxon>
        <taxon>Actinomycetota</taxon>
        <taxon>Actinomycetes</taxon>
        <taxon>Streptosporangiales</taxon>
        <taxon>Thermomonosporaceae</taxon>
        <taxon>Actinomadura</taxon>
    </lineage>
</organism>
<name>A0ABR7LHI4_9ACTN</name>
<reference evidence="1 2" key="1">
    <citation type="submission" date="2020-06" db="EMBL/GenBank/DDBJ databases">
        <title>Actinomadura xiongansis sp. nov., isolated from soil of Baiyangdian.</title>
        <authorList>
            <person name="Zhang X."/>
        </authorList>
    </citation>
    <scope>NUCLEOTIDE SEQUENCE [LARGE SCALE GENOMIC DNA]</scope>
    <source>
        <strain evidence="1 2">HBUM206468</strain>
    </source>
</reference>
<dbReference type="EMBL" id="JABVEC010000001">
    <property type="protein sequence ID" value="MBC6464297.1"/>
    <property type="molecule type" value="Genomic_DNA"/>
</dbReference>
<sequence length="130" mass="14272">MTALTPNVPLLKATFAHVLKNMTAWNQAHWSNECGTAHCFAGWAIVLHGTPFLPLPKDRVSQLFVVPPPNEPLDGMVAPLVLGKRVVAAPVYAQHILRLTNRQADDLFFALNTIDDLRRGVQELCVGVPV</sequence>